<keyword evidence="1 5" id="KW-0963">Cytoplasm</keyword>
<comment type="subunit">
    <text evidence="5">Component of the eukaryotic translation initiation factor 3 (eIF-3) complex.</text>
</comment>
<evidence type="ECO:0000256" key="2">
    <source>
        <dbReference type="ARBA" id="ARBA00022540"/>
    </source>
</evidence>
<feature type="compositionally biased region" description="Low complexity" evidence="7">
    <location>
        <begin position="155"/>
        <end position="164"/>
    </location>
</feature>
<dbReference type="Gene3D" id="3.30.70.330">
    <property type="match status" value="1"/>
</dbReference>
<dbReference type="Proteomes" id="UP001153620">
    <property type="component" value="Chromosome 2"/>
</dbReference>
<dbReference type="PROSITE" id="PS50102">
    <property type="entry name" value="RRM"/>
    <property type="match status" value="1"/>
</dbReference>
<dbReference type="GO" id="GO:0033290">
    <property type="term" value="C:eukaryotic 48S preinitiation complex"/>
    <property type="evidence" value="ECO:0007669"/>
    <property type="project" value="UniProtKB-UniRule"/>
</dbReference>
<evidence type="ECO:0000259" key="8">
    <source>
        <dbReference type="PROSITE" id="PS50102"/>
    </source>
</evidence>
<dbReference type="EMBL" id="OU895878">
    <property type="protein sequence ID" value="CAG9801705.1"/>
    <property type="molecule type" value="Genomic_DNA"/>
</dbReference>
<comment type="subcellular location">
    <subcellularLocation>
        <location evidence="5">Cytoplasm</location>
    </subcellularLocation>
</comment>
<dbReference type="CDD" id="cd12408">
    <property type="entry name" value="RRM_eIF3G_like"/>
    <property type="match status" value="1"/>
</dbReference>
<reference evidence="9" key="2">
    <citation type="submission" date="2022-10" db="EMBL/GenBank/DDBJ databases">
        <authorList>
            <consortium name="ENA_rothamsted_submissions"/>
            <consortium name="culmorum"/>
            <person name="King R."/>
        </authorList>
    </citation>
    <scope>NUCLEOTIDE SEQUENCE</scope>
</reference>
<reference evidence="9" key="1">
    <citation type="submission" date="2022-01" db="EMBL/GenBank/DDBJ databases">
        <authorList>
            <person name="King R."/>
        </authorList>
    </citation>
    <scope>NUCLEOTIDE SEQUENCE</scope>
</reference>
<dbReference type="PIRSF" id="PIRSF037949">
    <property type="entry name" value="Transl_init_eIF-3_RNA-bind"/>
    <property type="match status" value="1"/>
</dbReference>
<evidence type="ECO:0000256" key="7">
    <source>
        <dbReference type="SAM" id="MobiDB-lite"/>
    </source>
</evidence>
<dbReference type="Pfam" id="PF00076">
    <property type="entry name" value="RRM_1"/>
    <property type="match status" value="1"/>
</dbReference>
<feature type="region of interest" description="Disordered" evidence="7">
    <location>
        <begin position="155"/>
        <end position="189"/>
    </location>
</feature>
<dbReference type="GO" id="GO:0001732">
    <property type="term" value="P:formation of cytoplasmic translation initiation complex"/>
    <property type="evidence" value="ECO:0007669"/>
    <property type="project" value="UniProtKB-UniRule"/>
</dbReference>
<name>A0A9N9RR84_9DIPT</name>
<dbReference type="HAMAP" id="MF_03006">
    <property type="entry name" value="eIF3g"/>
    <property type="match status" value="1"/>
</dbReference>
<evidence type="ECO:0000313" key="10">
    <source>
        <dbReference type="Proteomes" id="UP001153620"/>
    </source>
</evidence>
<accession>A0A9N9RR84</accession>
<feature type="domain" description="RRM" evidence="8">
    <location>
        <begin position="190"/>
        <end position="268"/>
    </location>
</feature>
<dbReference type="PANTHER" id="PTHR10352">
    <property type="entry name" value="EUKARYOTIC TRANSLATION INITIATION FACTOR 3 SUBUNIT G"/>
    <property type="match status" value="1"/>
</dbReference>
<evidence type="ECO:0000256" key="4">
    <source>
        <dbReference type="ARBA" id="ARBA00022917"/>
    </source>
</evidence>
<keyword evidence="3 6" id="KW-0694">RNA-binding</keyword>
<evidence type="ECO:0000313" key="9">
    <source>
        <dbReference type="EMBL" id="CAG9801705.1"/>
    </source>
</evidence>
<dbReference type="InterPro" id="IPR034240">
    <property type="entry name" value="eIF3G_RRM"/>
</dbReference>
<evidence type="ECO:0000256" key="1">
    <source>
        <dbReference type="ARBA" id="ARBA00022490"/>
    </source>
</evidence>
<organism evidence="9 10">
    <name type="scientific">Chironomus riparius</name>
    <dbReference type="NCBI Taxonomy" id="315576"/>
    <lineage>
        <taxon>Eukaryota</taxon>
        <taxon>Metazoa</taxon>
        <taxon>Ecdysozoa</taxon>
        <taxon>Arthropoda</taxon>
        <taxon>Hexapoda</taxon>
        <taxon>Insecta</taxon>
        <taxon>Pterygota</taxon>
        <taxon>Neoptera</taxon>
        <taxon>Endopterygota</taxon>
        <taxon>Diptera</taxon>
        <taxon>Nematocera</taxon>
        <taxon>Chironomoidea</taxon>
        <taxon>Chironomidae</taxon>
        <taxon>Chironominae</taxon>
        <taxon>Chironomus</taxon>
    </lineage>
</organism>
<keyword evidence="10" id="KW-1185">Reference proteome</keyword>
<dbReference type="GO" id="GO:0016282">
    <property type="term" value="C:eukaryotic 43S preinitiation complex"/>
    <property type="evidence" value="ECO:0007669"/>
    <property type="project" value="UniProtKB-UniRule"/>
</dbReference>
<keyword evidence="2 5" id="KW-0396">Initiation factor</keyword>
<dbReference type="Pfam" id="PF12353">
    <property type="entry name" value="eIF3g"/>
    <property type="match status" value="1"/>
</dbReference>
<sequence length="271" mass="30257">MPALDEYKSSWADEIELESGSLPPPTEDIDEHGVKTVTEYKINKDDKKVKVVRTYKLQKHVVSKSVASRRLLHKFGDSANDEPGPNSQTTFVSEDINMQLITNKEEEKSNDAVVDPKNQFAKCRFCNGGHFTTNCPYRHTAAYIEKILDTKPQASASAAETTSSKPGKYVPPFIKDQQKNAGNKGRDDTTAIRISNLSEATSDADLEELTNKFGKKSKMYLAKDKNTGLCKGFAYVHFYSKEDAAAAIETLDGFGYDHLILKAEWSKPQYN</sequence>
<evidence type="ECO:0000256" key="3">
    <source>
        <dbReference type="ARBA" id="ARBA00022884"/>
    </source>
</evidence>
<dbReference type="OrthoDB" id="639027at2759"/>
<dbReference type="SMART" id="SM00360">
    <property type="entry name" value="RRM"/>
    <property type="match status" value="1"/>
</dbReference>
<dbReference type="InterPro" id="IPR012677">
    <property type="entry name" value="Nucleotide-bd_a/b_plait_sf"/>
</dbReference>
<dbReference type="InterPro" id="IPR024675">
    <property type="entry name" value="eIF3g_N"/>
</dbReference>
<proteinExistence type="inferred from homology"/>
<dbReference type="GO" id="GO:0003723">
    <property type="term" value="F:RNA binding"/>
    <property type="evidence" value="ECO:0007669"/>
    <property type="project" value="UniProtKB-UniRule"/>
</dbReference>
<gene>
    <name evidence="9" type="ORF">CHIRRI_LOCUS4627</name>
</gene>
<keyword evidence="4 5" id="KW-0648">Protein biosynthesis</keyword>
<dbReference type="CDD" id="cd12933">
    <property type="entry name" value="eIF3G"/>
    <property type="match status" value="1"/>
</dbReference>
<dbReference type="AlphaFoldDB" id="A0A9N9RR84"/>
<dbReference type="InterPro" id="IPR017334">
    <property type="entry name" value="eIF3_g"/>
</dbReference>
<dbReference type="GO" id="GO:0003743">
    <property type="term" value="F:translation initiation factor activity"/>
    <property type="evidence" value="ECO:0007669"/>
    <property type="project" value="UniProtKB-UniRule"/>
</dbReference>
<comment type="function">
    <text evidence="5">RNA-binding component of the eukaryotic translation initiation factor 3 (eIF-3) complex, which is involved in protein synthesis of a specialized repertoire of mRNAs and, together with other initiation factors, stimulates binding of mRNA and methionyl-tRNAi to the 40S ribosome. The eIF-3 complex specifically targets and initiates translation of a subset of mRNAs involved in cell proliferation. This subunit can bind 18S rRNA.</text>
</comment>
<evidence type="ECO:0000256" key="6">
    <source>
        <dbReference type="PROSITE-ProRule" id="PRU00176"/>
    </source>
</evidence>
<dbReference type="GO" id="GO:0005852">
    <property type="term" value="C:eukaryotic translation initiation factor 3 complex"/>
    <property type="evidence" value="ECO:0007669"/>
    <property type="project" value="UniProtKB-UniRule"/>
</dbReference>
<dbReference type="SUPFAM" id="SSF54928">
    <property type="entry name" value="RNA-binding domain, RBD"/>
    <property type="match status" value="1"/>
</dbReference>
<comment type="similarity">
    <text evidence="5">Belongs to the eIF-3 subunit G family.</text>
</comment>
<dbReference type="InterPro" id="IPR000504">
    <property type="entry name" value="RRM_dom"/>
</dbReference>
<evidence type="ECO:0000256" key="5">
    <source>
        <dbReference type="HAMAP-Rule" id="MF_03006"/>
    </source>
</evidence>
<protein>
    <recommendedName>
        <fullName evidence="5">Eukaryotic translation initiation factor 3 subunit G</fullName>
        <shortName evidence="5">eIF3g</shortName>
    </recommendedName>
    <alternativeName>
        <fullName evidence="5">Eukaryotic translation initiation factor 3 RNA-binding subunit</fullName>
        <shortName evidence="5">eIF-3 RNA-binding subunit</shortName>
    </alternativeName>
    <alternativeName>
        <fullName evidence="5">Eukaryotic translation initiation factor 3 subunit 4</fullName>
    </alternativeName>
</protein>
<dbReference type="InterPro" id="IPR035979">
    <property type="entry name" value="RBD_domain_sf"/>
</dbReference>